<gene>
    <name evidence="1" type="ORF">QNJ86_00180</name>
</gene>
<sequence length="214" mass="24916">MNERGLPLFDGNLDHPLNQLSLDNQKWLLAITMHQFREFPLCGGGYDEEGLRFYDGVLGNLIRMRDEMRRAQNEWGMQEMPEYEAFASKWVYQGDIYRVIGEAYVYDDGDDEPHMEMPEIKWHGMVASWSSSFDFTMNFNHMYADSKYTIIHANTGDSAGIDANKFGKYLGCYSPYTEGENEVIFPMKKEFVVNVYKNITPKAFKELMESEVKE</sequence>
<proteinExistence type="predicted"/>
<dbReference type="Proteomes" id="UP001232750">
    <property type="component" value="Unassembled WGS sequence"/>
</dbReference>
<protein>
    <submittedName>
        <fullName evidence="1">Uncharacterized protein</fullName>
    </submittedName>
</protein>
<evidence type="ECO:0000313" key="2">
    <source>
        <dbReference type="Proteomes" id="UP001232750"/>
    </source>
</evidence>
<evidence type="ECO:0000313" key="1">
    <source>
        <dbReference type="EMBL" id="MDJ1649214.1"/>
    </source>
</evidence>
<reference evidence="1 2" key="1">
    <citation type="submission" date="2023-05" db="EMBL/GenBank/DDBJ databases">
        <title>Gordonibacter KGMB12511T sp. nov., isolated from faeces of healthy Korean.</title>
        <authorList>
            <person name="Kim H.S."/>
            <person name="Kim J.-S."/>
            <person name="Suh M.K."/>
            <person name="Eom M.K."/>
            <person name="Do H.E."/>
            <person name="Lee J.-S."/>
        </authorList>
    </citation>
    <scope>NUCLEOTIDE SEQUENCE [LARGE SCALE GENOMIC DNA]</scope>
    <source>
        <strain evidence="1 2">KGMB12511</strain>
    </source>
</reference>
<name>A0ABT7DI69_9ACTN</name>
<dbReference type="RefSeq" id="WP_283830546.1">
    <property type="nucleotide sequence ID" value="NZ_JASJEU010000001.1"/>
</dbReference>
<dbReference type="EMBL" id="JASJEU010000001">
    <property type="protein sequence ID" value="MDJ1649214.1"/>
    <property type="molecule type" value="Genomic_DNA"/>
</dbReference>
<accession>A0ABT7DI69</accession>
<organism evidence="1 2">
    <name type="scientific">Gordonibacter faecis</name>
    <dbReference type="NCBI Taxonomy" id="3047475"/>
    <lineage>
        <taxon>Bacteria</taxon>
        <taxon>Bacillati</taxon>
        <taxon>Actinomycetota</taxon>
        <taxon>Coriobacteriia</taxon>
        <taxon>Eggerthellales</taxon>
        <taxon>Eggerthellaceae</taxon>
        <taxon>Gordonibacter</taxon>
    </lineage>
</organism>
<keyword evidence="2" id="KW-1185">Reference proteome</keyword>
<comment type="caution">
    <text evidence="1">The sequence shown here is derived from an EMBL/GenBank/DDBJ whole genome shotgun (WGS) entry which is preliminary data.</text>
</comment>